<keyword evidence="10" id="KW-1185">Reference proteome</keyword>
<dbReference type="SUPFAM" id="SSF48403">
    <property type="entry name" value="Ankyrin repeat"/>
    <property type="match status" value="1"/>
</dbReference>
<dbReference type="EMBL" id="LDAU01000066">
    <property type="protein sequence ID" value="KRX08310.1"/>
    <property type="molecule type" value="Genomic_DNA"/>
</dbReference>
<evidence type="ECO:0000256" key="1">
    <source>
        <dbReference type="ARBA" id="ARBA00004240"/>
    </source>
</evidence>
<feature type="compositionally biased region" description="Polar residues" evidence="7">
    <location>
        <begin position="761"/>
        <end position="783"/>
    </location>
</feature>
<comment type="subcellular location">
    <subcellularLocation>
        <location evidence="2">Endomembrane system</location>
    </subcellularLocation>
    <subcellularLocation>
        <location evidence="1">Endoplasmic reticulum</location>
    </subcellularLocation>
</comment>
<dbReference type="GO" id="GO:0005783">
    <property type="term" value="C:endoplasmic reticulum"/>
    <property type="evidence" value="ECO:0007669"/>
    <property type="project" value="UniProtKB-SubCell"/>
</dbReference>
<dbReference type="InterPro" id="IPR055285">
    <property type="entry name" value="ANKRD13_C"/>
</dbReference>
<feature type="compositionally biased region" description="Polar residues" evidence="7">
    <location>
        <begin position="533"/>
        <end position="545"/>
    </location>
</feature>
<dbReference type="AlphaFoldDB" id="A0A0V0R1A2"/>
<dbReference type="PANTHER" id="PTHR12447">
    <property type="entry name" value="ANKYRIN REPEAT DOMAIN-CONTAINING PROTEIN 13"/>
    <property type="match status" value="1"/>
</dbReference>
<keyword evidence="5" id="KW-0040">ANK repeat</keyword>
<evidence type="ECO:0000256" key="4">
    <source>
        <dbReference type="ARBA" id="ARBA00022824"/>
    </source>
</evidence>
<keyword evidence="4" id="KW-0256">Endoplasmic reticulum</keyword>
<evidence type="ECO:0000256" key="7">
    <source>
        <dbReference type="SAM" id="MobiDB-lite"/>
    </source>
</evidence>
<comment type="caution">
    <text evidence="9">The sequence shown here is derived from an EMBL/GenBank/DDBJ whole genome shotgun (WGS) entry which is preliminary data.</text>
</comment>
<feature type="domain" description="Ankyrin repeat" evidence="8">
    <location>
        <begin position="293"/>
        <end position="600"/>
    </location>
</feature>
<dbReference type="Gene3D" id="1.25.40.20">
    <property type="entry name" value="Ankyrin repeat-containing domain"/>
    <property type="match status" value="1"/>
</dbReference>
<sequence length="963" mass="112785">MVMSQPKEGIRKQEGPKIGSIEIPKKIYDENSVIAYESESEIRKGEYLNTQFGTSQQFEQLIQDQFKNKIVTQPQENQILTDKNQNQIKTENQKQNQINIENQQQNQINIKNQQQNQNQNVTQDELYDQIVRFIFECDVNQVKDSLEIMNKMEYYDLINKQDELGNTLLMLACKLQSIDIRYHDIIALLLKYDANPKQMDKNKWSCMEECLFQKNIGTSLKILNSLIVQKFHSIQNTKRQIDMILGQLPDFYVEIQFNFTSNVIPFVQKFAPQETFKITKYGRQIKCETNFGGFKKYKLKKEKQIIYYHTSSEVVKDISNFLVIANLDKKKYYYPLQKLDGEEKVLIVQDLIKNENLQGNLQIMDVQTKKSKSLFGNNISESVQGYQTQKFDLNLKYKYSLSKNRQDEFFDQQSEQDYILEDKTGTNSRSNSPRKVIFQNSVIYQNEKKFNPQIQRIIQKGGTCVLPQNNFSGIQSLNLQNSFQLFNQDPQRRKSKLASIAIDGQNSNSILLLEESQPSFQPIQQINSVLNPQSNRKLSNQQSTLLVKPKKKKQQEKAKKSKVNLWVSKEYPLRFIDILPIIKILGLGNELLVNLTDMLEQDTVNQILMNEGIKMDQEENSDFSESNPQEVQGKLNFACGVKNCDSKFKGNKKVEAQQDFLLHFNERHQDIIVDQGLSNEKQIIKTYLKKHQKLNYYCKICKKNGEDQRFSQVNNVKDRSGLEPHVKHKHPELFTSKEQKDLQKNDQNAWREQWCGYSGPQRTTVGRPNNNYIPSKYGSGQQDAESDNEINEEEEKFYLSLGINVRKNRQIELSEFKKYLDIIEILFSQKEIIEQKQKEIYPNYVTNDQRPNAQFIEKIGSEYLHPYLDEQCQNKFSNLCYLVYNQRNPEVKKVENSQQYPEGCKDYLGFIIIACVKKICQLKNNINIQLSMQEEEAINLFQSVFENFNQFFQEIQTSNIPNI</sequence>
<feature type="region of interest" description="Disordered" evidence="7">
    <location>
        <begin position="761"/>
        <end position="786"/>
    </location>
</feature>
<dbReference type="Pfam" id="PF11904">
    <property type="entry name" value="ANKRD13_C"/>
    <property type="match status" value="1"/>
</dbReference>
<name>A0A0V0R1A2_PSEPJ</name>
<evidence type="ECO:0000259" key="8">
    <source>
        <dbReference type="Pfam" id="PF11904"/>
    </source>
</evidence>
<dbReference type="Proteomes" id="UP000054937">
    <property type="component" value="Unassembled WGS sequence"/>
</dbReference>
<keyword evidence="3" id="KW-0677">Repeat</keyword>
<dbReference type="InterPro" id="IPR036770">
    <property type="entry name" value="Ankyrin_rpt-contain_sf"/>
</dbReference>
<protein>
    <submittedName>
        <fullName evidence="9">Ankyrin repeat-containing domain</fullName>
    </submittedName>
</protein>
<gene>
    <name evidence="9" type="ORF">PPERSA_01771</name>
</gene>
<evidence type="ECO:0000313" key="10">
    <source>
        <dbReference type="Proteomes" id="UP000054937"/>
    </source>
</evidence>
<evidence type="ECO:0000256" key="5">
    <source>
        <dbReference type="ARBA" id="ARBA00023043"/>
    </source>
</evidence>
<evidence type="ECO:0000256" key="6">
    <source>
        <dbReference type="ARBA" id="ARBA00023136"/>
    </source>
</evidence>
<evidence type="ECO:0000256" key="2">
    <source>
        <dbReference type="ARBA" id="ARBA00004308"/>
    </source>
</evidence>
<feature type="compositionally biased region" description="Basic residues" evidence="7">
    <location>
        <begin position="548"/>
        <end position="559"/>
    </location>
</feature>
<accession>A0A0V0R1A2</accession>
<dbReference type="OrthoDB" id="1938156at2759"/>
<reference evidence="9 10" key="1">
    <citation type="journal article" date="2015" name="Sci. Rep.">
        <title>Genome of the facultative scuticociliatosis pathogen Pseudocohnilembus persalinus provides insight into its virulence through horizontal gene transfer.</title>
        <authorList>
            <person name="Xiong J."/>
            <person name="Wang G."/>
            <person name="Cheng J."/>
            <person name="Tian M."/>
            <person name="Pan X."/>
            <person name="Warren A."/>
            <person name="Jiang C."/>
            <person name="Yuan D."/>
            <person name="Miao W."/>
        </authorList>
    </citation>
    <scope>NUCLEOTIDE SEQUENCE [LARGE SCALE GENOMIC DNA]</scope>
    <source>
        <strain evidence="9">36N120E</strain>
    </source>
</reference>
<evidence type="ECO:0000256" key="3">
    <source>
        <dbReference type="ARBA" id="ARBA00022737"/>
    </source>
</evidence>
<dbReference type="InterPro" id="IPR021832">
    <property type="entry name" value="ANKRD13"/>
</dbReference>
<feature type="region of interest" description="Disordered" evidence="7">
    <location>
        <begin position="533"/>
        <end position="559"/>
    </location>
</feature>
<evidence type="ECO:0000313" key="9">
    <source>
        <dbReference type="EMBL" id="KRX08310.1"/>
    </source>
</evidence>
<dbReference type="InParanoid" id="A0A0V0R1A2"/>
<proteinExistence type="predicted"/>
<keyword evidence="6" id="KW-0472">Membrane</keyword>
<organism evidence="9 10">
    <name type="scientific">Pseudocohnilembus persalinus</name>
    <name type="common">Ciliate</name>
    <dbReference type="NCBI Taxonomy" id="266149"/>
    <lineage>
        <taxon>Eukaryota</taxon>
        <taxon>Sar</taxon>
        <taxon>Alveolata</taxon>
        <taxon>Ciliophora</taxon>
        <taxon>Intramacronucleata</taxon>
        <taxon>Oligohymenophorea</taxon>
        <taxon>Scuticociliatia</taxon>
        <taxon>Philasterida</taxon>
        <taxon>Pseudocohnilembidae</taxon>
        <taxon>Pseudocohnilembus</taxon>
    </lineage>
</organism>
<dbReference type="PANTHER" id="PTHR12447:SF25">
    <property type="entry name" value="ANKYRIN REPEAT DOMAIN-CONTAINING PROTEIN 13C"/>
    <property type="match status" value="1"/>
</dbReference>